<feature type="chain" id="PRO_5026861218" evidence="1">
    <location>
        <begin position="29"/>
        <end position="75"/>
    </location>
</feature>
<accession>A0A6N2AG04</accession>
<sequence>MGNGCGSYLSFQNSHLFFLLVQSLLTYGKNSSYATDKSSRVEVYRMILAATIYHLWRERNMRVFQHQQKTSRATH</sequence>
<comment type="caution">
    <text evidence="2">The sequence shown here is derived from an EMBL/GenBank/DDBJ whole genome shotgun (WGS) entry which is preliminary data.</text>
</comment>
<dbReference type="AlphaFoldDB" id="A0A6N2AG04"/>
<proteinExistence type="predicted"/>
<protein>
    <submittedName>
        <fullName evidence="2">Uncharacterized protein</fullName>
    </submittedName>
</protein>
<evidence type="ECO:0000313" key="2">
    <source>
        <dbReference type="EMBL" id="TMW81417.1"/>
    </source>
</evidence>
<dbReference type="EMBL" id="RXGB01025254">
    <property type="protein sequence ID" value="TMW81417.1"/>
    <property type="molecule type" value="Genomic_DNA"/>
</dbReference>
<name>A0A6N2AG04_SOLCI</name>
<evidence type="ECO:0000256" key="1">
    <source>
        <dbReference type="SAM" id="SignalP"/>
    </source>
</evidence>
<gene>
    <name evidence="2" type="ORF">EJD97_009767</name>
</gene>
<feature type="signal peptide" evidence="1">
    <location>
        <begin position="1"/>
        <end position="28"/>
    </location>
</feature>
<organism evidence="2">
    <name type="scientific">Solanum chilense</name>
    <name type="common">Tomato</name>
    <name type="synonym">Lycopersicon chilense</name>
    <dbReference type="NCBI Taxonomy" id="4083"/>
    <lineage>
        <taxon>Eukaryota</taxon>
        <taxon>Viridiplantae</taxon>
        <taxon>Streptophyta</taxon>
        <taxon>Embryophyta</taxon>
        <taxon>Tracheophyta</taxon>
        <taxon>Spermatophyta</taxon>
        <taxon>Magnoliopsida</taxon>
        <taxon>eudicotyledons</taxon>
        <taxon>Gunneridae</taxon>
        <taxon>Pentapetalae</taxon>
        <taxon>asterids</taxon>
        <taxon>lamiids</taxon>
        <taxon>Solanales</taxon>
        <taxon>Solanaceae</taxon>
        <taxon>Solanoideae</taxon>
        <taxon>Solaneae</taxon>
        <taxon>Solanum</taxon>
        <taxon>Solanum subgen. Lycopersicon</taxon>
    </lineage>
</organism>
<keyword evidence="1" id="KW-0732">Signal</keyword>
<reference evidence="2" key="1">
    <citation type="submission" date="2019-05" db="EMBL/GenBank/DDBJ databases">
        <title>The de novo reference genome and transcriptome assemblies of the wild tomato species Solanum chilense.</title>
        <authorList>
            <person name="Stam R."/>
            <person name="Nosenko T."/>
            <person name="Hoerger A.C."/>
            <person name="Stephan W."/>
            <person name="Seidel M.A."/>
            <person name="Kuhn J.M.M."/>
            <person name="Haberer G."/>
            <person name="Tellier A."/>
        </authorList>
    </citation>
    <scope>NUCLEOTIDE SEQUENCE</scope>
    <source>
        <tissue evidence="2">Mature leaves</tissue>
    </source>
</reference>